<comment type="caution">
    <text evidence="1">The sequence shown here is derived from an EMBL/GenBank/DDBJ whole genome shotgun (WGS) entry which is preliminary data.</text>
</comment>
<proteinExistence type="predicted"/>
<accession>A0ABT8QRX6</accession>
<sequence length="69" mass="8405">MRFRSAWRKNQYKAFTVKDFGGDVALINYCQKDEDVTDFMNIMVIEFEKRDKCRSYLYFDEHFLRETGS</sequence>
<dbReference type="Proteomes" id="UP001176021">
    <property type="component" value="Unassembled WGS sequence"/>
</dbReference>
<gene>
    <name evidence="1" type="ORF">M8H41_10845</name>
</gene>
<keyword evidence="2" id="KW-1185">Reference proteome</keyword>
<evidence type="ECO:0000313" key="1">
    <source>
        <dbReference type="EMBL" id="MDO0823349.1"/>
    </source>
</evidence>
<evidence type="ECO:0000313" key="2">
    <source>
        <dbReference type="Proteomes" id="UP001176021"/>
    </source>
</evidence>
<reference evidence="1" key="1">
    <citation type="submission" date="2022-05" db="EMBL/GenBank/DDBJ databases">
        <title>Expanded diversity of anoxic marine methylotrophy in a Black Sea sulfate reducing microorganism.</title>
        <authorList>
            <person name="Fischer P.Q."/>
            <person name="Stams A.J.M."/>
            <person name="Villanueva L."/>
            <person name="Sousa D.Z."/>
        </authorList>
    </citation>
    <scope>NUCLEOTIDE SEQUENCE</scope>
    <source>
        <strain evidence="1">P130</strain>
    </source>
</reference>
<dbReference type="EMBL" id="JAMJEV010000008">
    <property type="protein sequence ID" value="MDO0823349.1"/>
    <property type="molecule type" value="Genomic_DNA"/>
</dbReference>
<name>A0ABT8QRX6_9FIRM</name>
<organism evidence="1 2">
    <name type="scientific">Desulfosporosinus nitroreducens</name>
    <dbReference type="NCBI Taxonomy" id="2018668"/>
    <lineage>
        <taxon>Bacteria</taxon>
        <taxon>Bacillati</taxon>
        <taxon>Bacillota</taxon>
        <taxon>Clostridia</taxon>
        <taxon>Eubacteriales</taxon>
        <taxon>Desulfitobacteriaceae</taxon>
        <taxon>Desulfosporosinus</taxon>
    </lineage>
</organism>
<dbReference type="RefSeq" id="WP_252468863.1">
    <property type="nucleotide sequence ID" value="NZ_JAMHFY010000008.1"/>
</dbReference>
<protein>
    <submittedName>
        <fullName evidence="1">Uncharacterized protein</fullName>
    </submittedName>
</protein>